<name>E6PPM8_9ZZZZ</name>
<comment type="caution">
    <text evidence="1">The sequence shown here is derived from an EMBL/GenBank/DDBJ whole genome shotgun (WGS) entry which is preliminary data.</text>
</comment>
<protein>
    <submittedName>
        <fullName evidence="1">Uncharacterized protein</fullName>
    </submittedName>
</protein>
<accession>E6PPM8</accession>
<organism evidence="1">
    <name type="scientific">mine drainage metagenome</name>
    <dbReference type="NCBI Taxonomy" id="410659"/>
    <lineage>
        <taxon>unclassified sequences</taxon>
        <taxon>metagenomes</taxon>
        <taxon>ecological metagenomes</taxon>
    </lineage>
</organism>
<gene>
    <name evidence="1" type="ORF">CARN2_1512</name>
</gene>
<proteinExistence type="predicted"/>
<reference evidence="1" key="1">
    <citation type="submission" date="2009-10" db="EMBL/GenBank/DDBJ databases">
        <title>Diversity of trophic interactions inside an arsenic-rich microbial ecosystem.</title>
        <authorList>
            <person name="Bertin P.N."/>
            <person name="Heinrich-Salmeron A."/>
            <person name="Pelletier E."/>
            <person name="Goulhen-Chollet F."/>
            <person name="Arsene-Ploetze F."/>
            <person name="Gallien S."/>
            <person name="Calteau A."/>
            <person name="Vallenet D."/>
            <person name="Casiot C."/>
            <person name="Chane-Woon-Ming B."/>
            <person name="Giloteaux L."/>
            <person name="Barakat M."/>
            <person name="Bonnefoy V."/>
            <person name="Bruneel O."/>
            <person name="Chandler M."/>
            <person name="Cleiss J."/>
            <person name="Duran R."/>
            <person name="Elbaz-Poulichet F."/>
            <person name="Fonknechten N."/>
            <person name="Lauga B."/>
            <person name="Mornico D."/>
            <person name="Ortet P."/>
            <person name="Schaeffer C."/>
            <person name="Siguier P."/>
            <person name="Alexander Thil Smith A."/>
            <person name="Van Dorsselaer A."/>
            <person name="Weissenbach J."/>
            <person name="Medigue C."/>
            <person name="Le Paslier D."/>
        </authorList>
    </citation>
    <scope>NUCLEOTIDE SEQUENCE</scope>
</reference>
<evidence type="ECO:0000313" key="1">
    <source>
        <dbReference type="EMBL" id="CBH96882.1"/>
    </source>
</evidence>
<sequence>MKSRLQSRTHFNPLGYAPEKVRRLFLLKKRLALASTGSESPFPKHTLRVVEQSVGMSSNQSLYDHNDPSFLFTKESTVPEGSIASASASSELFVSFEKSSTSCA</sequence>
<dbReference type="EMBL" id="CABM01000035">
    <property type="protein sequence ID" value="CBH96882.1"/>
    <property type="molecule type" value="Genomic_DNA"/>
</dbReference>
<dbReference type="AlphaFoldDB" id="E6PPM8"/>